<dbReference type="AlphaFoldDB" id="A0A7I8IFN9"/>
<dbReference type="EMBL" id="LR743589">
    <property type="protein sequence ID" value="CAA2616977.1"/>
    <property type="molecule type" value="Genomic_DNA"/>
</dbReference>
<evidence type="ECO:0000313" key="3">
    <source>
        <dbReference type="Proteomes" id="UP000663760"/>
    </source>
</evidence>
<evidence type="ECO:0000313" key="2">
    <source>
        <dbReference type="EMBL" id="CAA7392341.1"/>
    </source>
</evidence>
<accession>A0A7I8IFN9</accession>
<sequence length="82" mass="9480">MFMHCDNQATIFIADNPTFHEHMKDIEINYHYIRDKVISGRISTPDMTSSHQLVDVFMKSLTGISYDATCTKLDMFDLYAPT</sequence>
<dbReference type="EMBL" id="LR746265">
    <property type="protein sequence ID" value="CAA7392341.1"/>
    <property type="molecule type" value="Genomic_DNA"/>
</dbReference>
<gene>
    <name evidence="1" type="ORF">SI7747_02003188</name>
    <name evidence="2" type="ORF">SI8410_02003477</name>
</gene>
<proteinExistence type="predicted"/>
<organism evidence="1">
    <name type="scientific">Spirodela intermedia</name>
    <name type="common">Intermediate duckweed</name>
    <dbReference type="NCBI Taxonomy" id="51605"/>
    <lineage>
        <taxon>Eukaryota</taxon>
        <taxon>Viridiplantae</taxon>
        <taxon>Streptophyta</taxon>
        <taxon>Embryophyta</taxon>
        <taxon>Tracheophyta</taxon>
        <taxon>Spermatophyta</taxon>
        <taxon>Magnoliopsida</taxon>
        <taxon>Liliopsida</taxon>
        <taxon>Araceae</taxon>
        <taxon>Lemnoideae</taxon>
        <taxon>Spirodela</taxon>
    </lineage>
</organism>
<evidence type="ECO:0000313" key="1">
    <source>
        <dbReference type="EMBL" id="CAA2616977.1"/>
    </source>
</evidence>
<dbReference type="Proteomes" id="UP000663760">
    <property type="component" value="Chromosome 2"/>
</dbReference>
<dbReference type="CDD" id="cd09272">
    <property type="entry name" value="RNase_HI_RT_Ty1"/>
    <property type="match status" value="1"/>
</dbReference>
<name>A0A7I8IFN9_SPIIN</name>
<protein>
    <submittedName>
        <fullName evidence="1">Uncharacterized protein</fullName>
    </submittedName>
</protein>
<keyword evidence="3" id="KW-1185">Reference proteome</keyword>
<dbReference type="OrthoDB" id="782558at2759"/>
<reference evidence="1" key="1">
    <citation type="submission" date="2019-12" db="EMBL/GenBank/DDBJ databases">
        <authorList>
            <person name="Scholz U."/>
            <person name="Mascher M."/>
            <person name="Fiebig A."/>
        </authorList>
    </citation>
    <scope>NUCLEOTIDE SEQUENCE</scope>
</reference>